<accession>A0AAV0BGD4</accession>
<keyword evidence="3" id="KW-1185">Reference proteome</keyword>
<gene>
    <name evidence="2" type="ORF">PPACK8108_LOCUS19404</name>
</gene>
<dbReference type="EMBL" id="CALTRL010005697">
    <property type="protein sequence ID" value="CAH7684952.1"/>
    <property type="molecule type" value="Genomic_DNA"/>
</dbReference>
<proteinExistence type="predicted"/>
<organism evidence="2 3">
    <name type="scientific">Phakopsora pachyrhizi</name>
    <name type="common">Asian soybean rust disease fungus</name>
    <dbReference type="NCBI Taxonomy" id="170000"/>
    <lineage>
        <taxon>Eukaryota</taxon>
        <taxon>Fungi</taxon>
        <taxon>Dikarya</taxon>
        <taxon>Basidiomycota</taxon>
        <taxon>Pucciniomycotina</taxon>
        <taxon>Pucciniomycetes</taxon>
        <taxon>Pucciniales</taxon>
        <taxon>Phakopsoraceae</taxon>
        <taxon>Phakopsora</taxon>
    </lineage>
</organism>
<dbReference type="Proteomes" id="UP001153365">
    <property type="component" value="Unassembled WGS sequence"/>
</dbReference>
<evidence type="ECO:0000313" key="2">
    <source>
        <dbReference type="EMBL" id="CAH7684952.1"/>
    </source>
</evidence>
<protein>
    <submittedName>
        <fullName evidence="2">Uncharacterized protein</fullName>
    </submittedName>
</protein>
<feature type="region of interest" description="Disordered" evidence="1">
    <location>
        <begin position="211"/>
        <end position="231"/>
    </location>
</feature>
<comment type="caution">
    <text evidence="2">The sequence shown here is derived from an EMBL/GenBank/DDBJ whole genome shotgun (WGS) entry which is preliminary data.</text>
</comment>
<feature type="compositionally biased region" description="Acidic residues" evidence="1">
    <location>
        <begin position="252"/>
        <end position="262"/>
    </location>
</feature>
<sequence>MTVLVDEQRSDLWSEVSRESVSGWSSCELDYDLSRWEPEDIECLNLHETSKKITKSDIGPPPSPHSLIDQDFSPITTHSQDWMDVLFGHAVLTLRLTDINNGFFEVRQYAKPCAFCTRNNLVCCEATRSGSKKCEACRVVWCNPTTKSYGFEHPINEVPTDNFDSGIRSVLKKAGISTGGIPILSKGWVNHKGVESNQVGSSERLARSQLRRAQEAKATQHAKCQKANPVTSAEATWATLNAVAIGRSSKEDGDDDDDDEDGCINRRGNTAETEDNEYRPPIEVPNPPQGKSTIPTAGKYPAHQSTSLLLVPKSHPPKSTLPRVVARRPSTTSVTPGVDDLEPWVPEGSKLQSEGFTHDRRELIRGNPTKRFMELAAVSDQMELEMTEMIKEMGSWLEHLELNGMVPYEAWNGSKGKGRDEGDPEE</sequence>
<evidence type="ECO:0000256" key="1">
    <source>
        <dbReference type="SAM" id="MobiDB-lite"/>
    </source>
</evidence>
<feature type="region of interest" description="Disordered" evidence="1">
    <location>
        <begin position="247"/>
        <end position="355"/>
    </location>
</feature>
<reference evidence="2" key="1">
    <citation type="submission" date="2022-06" db="EMBL/GenBank/DDBJ databases">
        <authorList>
            <consortium name="SYNGENTA / RWTH Aachen University"/>
        </authorList>
    </citation>
    <scope>NUCLEOTIDE SEQUENCE</scope>
</reference>
<name>A0AAV0BGD4_PHAPC</name>
<evidence type="ECO:0000313" key="3">
    <source>
        <dbReference type="Proteomes" id="UP001153365"/>
    </source>
</evidence>
<dbReference type="AlphaFoldDB" id="A0AAV0BGD4"/>